<dbReference type="PROSITE" id="PS50113">
    <property type="entry name" value="PAC"/>
    <property type="match status" value="1"/>
</dbReference>
<dbReference type="SMART" id="SM00387">
    <property type="entry name" value="HATPase_c"/>
    <property type="match status" value="1"/>
</dbReference>
<dbReference type="Proteomes" id="UP001236657">
    <property type="component" value="Chromosome"/>
</dbReference>
<dbReference type="InterPro" id="IPR000700">
    <property type="entry name" value="PAS-assoc_C"/>
</dbReference>
<evidence type="ECO:0000313" key="17">
    <source>
        <dbReference type="EMBL" id="WML91781.1"/>
    </source>
</evidence>
<keyword evidence="9 12" id="KW-1133">Transmembrane helix</keyword>
<evidence type="ECO:0000259" key="15">
    <source>
        <dbReference type="PROSITE" id="PS50113"/>
    </source>
</evidence>
<evidence type="ECO:0000313" key="18">
    <source>
        <dbReference type="Proteomes" id="UP001236657"/>
    </source>
</evidence>
<comment type="subcellular location">
    <subcellularLocation>
        <location evidence="2">Cell membrane</location>
        <topology evidence="2">Multi-pass membrane protein</topology>
    </subcellularLocation>
</comment>
<dbReference type="InterPro" id="IPR004358">
    <property type="entry name" value="Sig_transdc_His_kin-like_C"/>
</dbReference>
<dbReference type="InterPro" id="IPR003660">
    <property type="entry name" value="HAMP_dom"/>
</dbReference>
<dbReference type="CDD" id="cd00130">
    <property type="entry name" value="PAS"/>
    <property type="match status" value="1"/>
</dbReference>
<evidence type="ECO:0000256" key="6">
    <source>
        <dbReference type="ARBA" id="ARBA00022679"/>
    </source>
</evidence>
<evidence type="ECO:0000259" key="13">
    <source>
        <dbReference type="PROSITE" id="PS50109"/>
    </source>
</evidence>
<dbReference type="Gene3D" id="3.30.565.10">
    <property type="entry name" value="Histidine kinase-like ATPase, C-terminal domain"/>
    <property type="match status" value="1"/>
</dbReference>
<keyword evidence="4" id="KW-1003">Cell membrane</keyword>
<evidence type="ECO:0000256" key="2">
    <source>
        <dbReference type="ARBA" id="ARBA00004651"/>
    </source>
</evidence>
<dbReference type="Gene3D" id="3.40.50.2300">
    <property type="match status" value="1"/>
</dbReference>
<evidence type="ECO:0000256" key="7">
    <source>
        <dbReference type="ARBA" id="ARBA00022692"/>
    </source>
</evidence>
<dbReference type="InterPro" id="IPR001789">
    <property type="entry name" value="Sig_transdc_resp-reg_receiver"/>
</dbReference>
<comment type="catalytic activity">
    <reaction evidence="1">
        <text>ATP + protein L-histidine = ADP + protein N-phospho-L-histidine.</text>
        <dbReference type="EC" id="2.7.13.3"/>
    </reaction>
</comment>
<evidence type="ECO:0000259" key="16">
    <source>
        <dbReference type="PROSITE" id="PS50885"/>
    </source>
</evidence>
<dbReference type="PRINTS" id="PR00344">
    <property type="entry name" value="BCTRLSENSOR"/>
</dbReference>
<dbReference type="SUPFAM" id="SSF47384">
    <property type="entry name" value="Homodimeric domain of signal transducing histidine kinase"/>
    <property type="match status" value="1"/>
</dbReference>
<dbReference type="PROSITE" id="PS50885">
    <property type="entry name" value="HAMP"/>
    <property type="match status" value="1"/>
</dbReference>
<dbReference type="InterPro" id="IPR013656">
    <property type="entry name" value="PAS_4"/>
</dbReference>
<dbReference type="SMART" id="SM00091">
    <property type="entry name" value="PAS"/>
    <property type="match status" value="1"/>
</dbReference>
<feature type="modified residue" description="4-aspartylphosphate" evidence="11">
    <location>
        <position position="867"/>
    </location>
</feature>
<evidence type="ECO:0000256" key="5">
    <source>
        <dbReference type="ARBA" id="ARBA00022553"/>
    </source>
</evidence>
<dbReference type="SMART" id="SM00304">
    <property type="entry name" value="HAMP"/>
    <property type="match status" value="1"/>
</dbReference>
<dbReference type="SUPFAM" id="SSF158472">
    <property type="entry name" value="HAMP domain-like"/>
    <property type="match status" value="1"/>
</dbReference>
<dbReference type="InterPro" id="IPR003594">
    <property type="entry name" value="HATPase_dom"/>
</dbReference>
<evidence type="ECO:0000256" key="4">
    <source>
        <dbReference type="ARBA" id="ARBA00022475"/>
    </source>
</evidence>
<dbReference type="PANTHER" id="PTHR43065">
    <property type="entry name" value="SENSOR HISTIDINE KINASE"/>
    <property type="match status" value="1"/>
</dbReference>
<dbReference type="SUPFAM" id="SSF52172">
    <property type="entry name" value="CheY-like"/>
    <property type="match status" value="1"/>
</dbReference>
<dbReference type="InterPro" id="IPR004010">
    <property type="entry name" value="Double_Cache_2"/>
</dbReference>
<dbReference type="InterPro" id="IPR011006">
    <property type="entry name" value="CheY-like_superfamily"/>
</dbReference>
<dbReference type="PROSITE" id="PS50109">
    <property type="entry name" value="HIS_KIN"/>
    <property type="match status" value="1"/>
</dbReference>
<keyword evidence="7 12" id="KW-0812">Transmembrane</keyword>
<feature type="domain" description="PAC" evidence="15">
    <location>
        <begin position="502"/>
        <end position="557"/>
    </location>
</feature>
<dbReference type="CDD" id="cd12912">
    <property type="entry name" value="PDC2_MCP_like"/>
    <property type="match status" value="1"/>
</dbReference>
<dbReference type="CDD" id="cd00082">
    <property type="entry name" value="HisKA"/>
    <property type="match status" value="1"/>
</dbReference>
<keyword evidence="10 12" id="KW-0472">Membrane</keyword>
<evidence type="ECO:0000256" key="1">
    <source>
        <dbReference type="ARBA" id="ARBA00000085"/>
    </source>
</evidence>
<evidence type="ECO:0000256" key="9">
    <source>
        <dbReference type="ARBA" id="ARBA00022989"/>
    </source>
</evidence>
<dbReference type="Gene3D" id="6.10.340.10">
    <property type="match status" value="1"/>
</dbReference>
<dbReference type="SMART" id="SM00388">
    <property type="entry name" value="HisKA"/>
    <property type="match status" value="1"/>
</dbReference>
<dbReference type="EC" id="2.7.13.3" evidence="3"/>
<feature type="transmembrane region" description="Helical" evidence="12">
    <location>
        <begin position="15"/>
        <end position="33"/>
    </location>
</feature>
<evidence type="ECO:0000256" key="3">
    <source>
        <dbReference type="ARBA" id="ARBA00012438"/>
    </source>
</evidence>
<gene>
    <name evidence="17" type="ORF">RCF98_05440</name>
</gene>
<dbReference type="SMART" id="SM00448">
    <property type="entry name" value="REC"/>
    <property type="match status" value="1"/>
</dbReference>
<evidence type="ECO:0000256" key="12">
    <source>
        <dbReference type="SAM" id="Phobius"/>
    </source>
</evidence>
<protein>
    <recommendedName>
        <fullName evidence="3">histidine kinase</fullName>
        <ecNumber evidence="3">2.7.13.3</ecNumber>
    </recommendedName>
</protein>
<dbReference type="Gene3D" id="1.10.287.130">
    <property type="match status" value="1"/>
</dbReference>
<dbReference type="Gene3D" id="3.30.450.20">
    <property type="entry name" value="PAS domain"/>
    <property type="match status" value="3"/>
</dbReference>
<dbReference type="InterPro" id="IPR036890">
    <property type="entry name" value="HATPase_C_sf"/>
</dbReference>
<dbReference type="InterPro" id="IPR000014">
    <property type="entry name" value="PAS"/>
</dbReference>
<dbReference type="Pfam" id="PF08269">
    <property type="entry name" value="dCache_2"/>
    <property type="match status" value="1"/>
</dbReference>
<feature type="domain" description="HAMP" evidence="16">
    <location>
        <begin position="366"/>
        <end position="418"/>
    </location>
</feature>
<dbReference type="InterPro" id="IPR035965">
    <property type="entry name" value="PAS-like_dom_sf"/>
</dbReference>
<dbReference type="PROSITE" id="PS50110">
    <property type="entry name" value="RESPONSE_REGULATORY"/>
    <property type="match status" value="1"/>
</dbReference>
<dbReference type="InterPro" id="IPR036097">
    <property type="entry name" value="HisK_dim/P_sf"/>
</dbReference>
<evidence type="ECO:0000256" key="11">
    <source>
        <dbReference type="PROSITE-ProRule" id="PRU00169"/>
    </source>
</evidence>
<dbReference type="SUPFAM" id="SSF55785">
    <property type="entry name" value="PYP-like sensor domain (PAS domain)"/>
    <property type="match status" value="1"/>
</dbReference>
<keyword evidence="5 11" id="KW-0597">Phosphoprotein</keyword>
<dbReference type="PANTHER" id="PTHR43065:SF42">
    <property type="entry name" value="TWO-COMPONENT SENSOR PPRA"/>
    <property type="match status" value="1"/>
</dbReference>
<dbReference type="EMBL" id="CP133218">
    <property type="protein sequence ID" value="WML91781.1"/>
    <property type="molecule type" value="Genomic_DNA"/>
</dbReference>
<feature type="domain" description="Response regulatory" evidence="14">
    <location>
        <begin position="817"/>
        <end position="932"/>
    </location>
</feature>
<keyword evidence="8" id="KW-0418">Kinase</keyword>
<feature type="domain" description="Histidine kinase" evidence="13">
    <location>
        <begin position="570"/>
        <end position="792"/>
    </location>
</feature>
<proteinExistence type="predicted"/>
<evidence type="ECO:0000256" key="10">
    <source>
        <dbReference type="ARBA" id="ARBA00023136"/>
    </source>
</evidence>
<evidence type="ECO:0000256" key="8">
    <source>
        <dbReference type="ARBA" id="ARBA00022777"/>
    </source>
</evidence>
<dbReference type="InterPro" id="IPR005467">
    <property type="entry name" value="His_kinase_dom"/>
</dbReference>
<dbReference type="Pfam" id="PF00672">
    <property type="entry name" value="HAMP"/>
    <property type="match status" value="1"/>
</dbReference>
<accession>A0ABY9MSZ9</accession>
<feature type="transmembrane region" description="Helical" evidence="12">
    <location>
        <begin position="346"/>
        <end position="365"/>
    </location>
</feature>
<dbReference type="InterPro" id="IPR003661">
    <property type="entry name" value="HisK_dim/P_dom"/>
</dbReference>
<sequence length="939" mass="105558">MNYFKPLQSKLSRRFFITIMGLILVIFGIIYAYSVPLIKQKVFEIERNASRLALNNVFEIANRMYANVEEYQTQALKAHQQQLKVAVSLTESYLDSTLRDGLKRGIPLVQARQQAFAAIRHFRYGNGDYIWIADYKGTLLSHPDSRYHNKATSTIVDKHGAPIIGTMVQQAIRDGEGFHSYQWNRLSQTQMYDKVSYFKNYPKWGFVIGSGVYLDDLEHEVEARKKRALTDLRNALQQIKVAKTGYVFIFDSDSNVLIHPNSNIDGTRIQNLKNPLSNNPITEDLKKIADTEQELHYKWDKPDDPGNYVYEKLSLVRYMPSFDWYICSSVYLDELRSSSETLSNRILWLAAITMLGALLLAAFFINQVTRPITQLAETALKVSGGDLSAKSGIQRDDELGILASSFDGMVERLKDNIKTLDTKVKRRTAQLEATQERQRLILDALPAQVAYFTPDLHYLFVNQAYAQQFKKTITDVIGQHLRDVLGDAMFTTIYSQLETARQGKETSYIYPFNQDGRDIITKRILIPETGGDGLVKGILNLSLDITAEKQAERQLTEAQRMSAVGQLAGGLAHDFNNLLSIILGNLLLAQEHYQQITGLEHFLTPAIRATRRGADITHRLLAFSRRQPLQPVAVNVDQLMCETLELLRGSLPSNITLHYAADDSTCVAHIDPSHLENALVNLALNARDAMPQGGRLSFHTHHQSVTTPLIRDETVPPGDYLEIVVTDTGCGFTEMAKQLAYEPFFTTKSGSNNSGLGLSMVYGFVKQSQGYISIDNLHDKGAYISLLLPLAHSPIAPTIYPPKEWNSQATQALKDKLLLLVEDNPDVRAVVREQLIQLGLHVVEADNADEALHLIDNLPNLDGMVSDIMLSGSLDGRQLAYRLHHKHPRSIILLISGYSHDASPETANGVTFPLLRKPFDQQSLSHALWQASQQEEQQP</sequence>
<dbReference type="SUPFAM" id="SSF55874">
    <property type="entry name" value="ATPase domain of HSP90 chaperone/DNA topoisomerase II/histidine kinase"/>
    <property type="match status" value="1"/>
</dbReference>
<name>A0ABY9MSZ9_9GAMM</name>
<dbReference type="Pfam" id="PF02518">
    <property type="entry name" value="HATPase_c"/>
    <property type="match status" value="1"/>
</dbReference>
<dbReference type="Pfam" id="PF08448">
    <property type="entry name" value="PAS_4"/>
    <property type="match status" value="1"/>
</dbReference>
<dbReference type="SMART" id="SM01049">
    <property type="entry name" value="Cache_2"/>
    <property type="match status" value="2"/>
</dbReference>
<dbReference type="InterPro" id="IPR033480">
    <property type="entry name" value="sCache_2"/>
</dbReference>
<keyword evidence="6" id="KW-0808">Transferase</keyword>
<keyword evidence="18" id="KW-1185">Reference proteome</keyword>
<dbReference type="Pfam" id="PF00072">
    <property type="entry name" value="Response_reg"/>
    <property type="match status" value="1"/>
</dbReference>
<evidence type="ECO:0000259" key="14">
    <source>
        <dbReference type="PROSITE" id="PS50110"/>
    </source>
</evidence>
<dbReference type="CDD" id="cd06225">
    <property type="entry name" value="HAMP"/>
    <property type="match status" value="1"/>
</dbReference>
<reference evidence="17 18" key="1">
    <citation type="submission" date="2023-08" db="EMBL/GenBank/DDBJ databases">
        <title>New molecular markers tilS and rpoB for phylogenetic and monitoring studies of the genus Thiothrix biodiversity.</title>
        <authorList>
            <person name="Ravin N.V."/>
            <person name="Smolyakov D."/>
            <person name="Markov N.D."/>
            <person name="Beletsky A.V."/>
            <person name="Mardanov A.V."/>
            <person name="Rudenko T.S."/>
            <person name="Grabovich M.Y."/>
        </authorList>
    </citation>
    <scope>NUCLEOTIDE SEQUENCE [LARGE SCALE GENOMIC DNA]</scope>
    <source>
        <strain evidence="17 18">MK1</strain>
    </source>
</reference>
<dbReference type="RefSeq" id="WP_308896702.1">
    <property type="nucleotide sequence ID" value="NZ_CP133218.1"/>
</dbReference>
<organism evidence="17 18">
    <name type="scientific">Thiothrix lacustris</name>
    <dbReference type="NCBI Taxonomy" id="525917"/>
    <lineage>
        <taxon>Bacteria</taxon>
        <taxon>Pseudomonadati</taxon>
        <taxon>Pseudomonadota</taxon>
        <taxon>Gammaproteobacteria</taxon>
        <taxon>Thiotrichales</taxon>
        <taxon>Thiotrichaceae</taxon>
        <taxon>Thiothrix</taxon>
    </lineage>
</organism>